<keyword evidence="3" id="KW-1185">Reference proteome</keyword>
<dbReference type="InterPro" id="IPR012912">
    <property type="entry name" value="Plasmid_pRiA4b_Orf3-like"/>
</dbReference>
<dbReference type="Proteomes" id="UP000198866">
    <property type="component" value="Unassembled WGS sequence"/>
</dbReference>
<dbReference type="PANTHER" id="PTHR41878">
    <property type="entry name" value="LEXA REPRESSOR-RELATED"/>
    <property type="match status" value="1"/>
</dbReference>
<evidence type="ECO:0000313" key="2">
    <source>
        <dbReference type="EMBL" id="SEK01964.1"/>
    </source>
</evidence>
<gene>
    <name evidence="2" type="ORF">SAMN05192539_10317</name>
</gene>
<dbReference type="InterPro" id="IPR024047">
    <property type="entry name" value="MM3350-like_sf"/>
</dbReference>
<dbReference type="Gene3D" id="3.10.290.30">
    <property type="entry name" value="MM3350-like"/>
    <property type="match status" value="1"/>
</dbReference>
<dbReference type="SUPFAM" id="SSF159941">
    <property type="entry name" value="MM3350-like"/>
    <property type="match status" value="1"/>
</dbReference>
<dbReference type="EMBL" id="FNYE01000031">
    <property type="protein sequence ID" value="SEK01964.1"/>
    <property type="molecule type" value="Genomic_DNA"/>
</dbReference>
<sequence length="213" mass="24924">MRVLWVKCNAPLKSIAKSYTIYTLHAQIRDIEPPVWRRIRVDGNITLRKLHHILQAAFGWTDSHLHDFEIDERTYAMGDNDNMLDLFAEDPELLDDRKARLHGLIYQGHRFLYRYDFGDDWHHDVHVEEVARTDREPHSEAWILAGQRACPPEDVGGTHGYDEMLRVLSQHPGSDQAEEYGTWAGDDFDSERFDRRAANATLLRMAWNNWGKK</sequence>
<organism evidence="2 3">
    <name type="scientific">Paraburkholderia diazotrophica</name>
    <dbReference type="NCBI Taxonomy" id="667676"/>
    <lineage>
        <taxon>Bacteria</taxon>
        <taxon>Pseudomonadati</taxon>
        <taxon>Pseudomonadota</taxon>
        <taxon>Betaproteobacteria</taxon>
        <taxon>Burkholderiales</taxon>
        <taxon>Burkholderiaceae</taxon>
        <taxon>Paraburkholderia</taxon>
    </lineage>
</organism>
<dbReference type="AlphaFoldDB" id="A0A1H7DKT6"/>
<dbReference type="PANTHER" id="PTHR41878:SF1">
    <property type="entry name" value="TNPR PROTEIN"/>
    <property type="match status" value="1"/>
</dbReference>
<proteinExistence type="predicted"/>
<dbReference type="RefSeq" id="WP_245763420.1">
    <property type="nucleotide sequence ID" value="NZ_FNYE01000031.1"/>
</dbReference>
<accession>A0A1H7DKT6</accession>
<dbReference type="Pfam" id="PF07929">
    <property type="entry name" value="PRiA4_ORF3"/>
    <property type="match status" value="1"/>
</dbReference>
<evidence type="ECO:0000313" key="3">
    <source>
        <dbReference type="Proteomes" id="UP000198866"/>
    </source>
</evidence>
<reference evidence="3" key="1">
    <citation type="submission" date="2016-10" db="EMBL/GenBank/DDBJ databases">
        <authorList>
            <person name="Varghese N."/>
            <person name="Submissions S."/>
        </authorList>
    </citation>
    <scope>NUCLEOTIDE SEQUENCE [LARGE SCALE GENOMIC DNA]</scope>
    <source>
        <strain evidence="3">LMG 26031</strain>
    </source>
</reference>
<evidence type="ECO:0000259" key="1">
    <source>
        <dbReference type="Pfam" id="PF07929"/>
    </source>
</evidence>
<protein>
    <submittedName>
        <fullName evidence="2">PRiA4b ORF-3-like protein</fullName>
    </submittedName>
</protein>
<dbReference type="STRING" id="667676.SAMN05192539_10317"/>
<feature type="domain" description="Plasmid pRiA4b Orf3-like" evidence="1">
    <location>
        <begin position="21"/>
        <end position="196"/>
    </location>
</feature>
<name>A0A1H7DKT6_9BURK</name>